<feature type="transmembrane region" description="Helical" evidence="9">
    <location>
        <begin position="246"/>
        <end position="265"/>
    </location>
</feature>
<keyword evidence="5" id="KW-0573">Peptidoglycan synthesis</keyword>
<keyword evidence="2" id="KW-1003">Cell membrane</keyword>
<organism evidence="10 11">
    <name type="scientific">Streptomyces sviceus (strain ATCC 29083 / DSM 924 / JCM 4929 / NBRC 13980 / NCIMB 11184 / NRRL 5439 / UC 5370)</name>
    <dbReference type="NCBI Taxonomy" id="463191"/>
    <lineage>
        <taxon>Bacteria</taxon>
        <taxon>Bacillati</taxon>
        <taxon>Actinomycetota</taxon>
        <taxon>Actinomycetes</taxon>
        <taxon>Kitasatosporales</taxon>
        <taxon>Streptomycetaceae</taxon>
        <taxon>Streptomyces</taxon>
    </lineage>
</organism>
<dbReference type="GO" id="GO:0015648">
    <property type="term" value="F:lipid-linked peptidoglycan transporter activity"/>
    <property type="evidence" value="ECO:0007669"/>
    <property type="project" value="TreeGrafter"/>
</dbReference>
<feature type="compositionally biased region" description="Low complexity" evidence="8">
    <location>
        <begin position="19"/>
        <end position="30"/>
    </location>
</feature>
<name>D6XBN3_STRX2</name>
<dbReference type="AlphaFoldDB" id="D6XBN3"/>
<evidence type="ECO:0000313" key="10">
    <source>
        <dbReference type="EMBL" id="EFH28658.1"/>
    </source>
</evidence>
<feature type="compositionally biased region" description="Basic and acidic residues" evidence="8">
    <location>
        <begin position="496"/>
        <end position="519"/>
    </location>
</feature>
<evidence type="ECO:0000313" key="11">
    <source>
        <dbReference type="Proteomes" id="UP000002785"/>
    </source>
</evidence>
<sequence length="582" mass="59651">MTVTPPHASGSAGTGPSGSAGADPSGSGPAYDGGGSSSDSGPAFGCPGSNSEPDPVSRSAEWRPFPGPTSGSLGSHYAPGPASGAVGSSSDPRLASDTHGSHSAPGPAYERPGPGESRAGTKAPVGGPLPVPSARTAARPGHGVPELPPVSRRFLAKATAVTAALSVAGALLGLVRDQSLARLFGAGSGTDAFLVAWTVPEFASTLLIEDGLAFVLIPAFSLALARRARGVPGDPVRALVAATLPRLTLVFVAASALIVATAPYLVEALAPGLPDPALAVDCTRLTATCVLSFGLAGYCSAALRAHRRFLMPGAIYVAYNAGIITAMFVLGGDWGVRSAAVGVAAGGALMVAVQLPAVWRQLRHSPVRREEPTETPDRAVKTGASRPHPALRAVPAVPGPRRALPRIHSPRRGHLAPELRAEGGPDPDDPVADAVHGHLPGGRAGPGRRRHRAGPYPCGAGPGAGRLHGAARCGHGDRVRPADHRTPLPARRVHRPGHDGHGGRDARVRPRAARSDHGRRTGPLVLLGGPPHLVPGLRDGRGHPRHLVVRRLGGGPLGRVRDRRRQRRRDHRDGVAAARRHG</sequence>
<feature type="region of interest" description="Disordered" evidence="8">
    <location>
        <begin position="552"/>
        <end position="582"/>
    </location>
</feature>
<keyword evidence="3 9" id="KW-0812">Transmembrane</keyword>
<comment type="subcellular location">
    <subcellularLocation>
        <location evidence="1">Cell membrane</location>
        <topology evidence="1">Multi-pass membrane protein</topology>
    </subcellularLocation>
</comment>
<evidence type="ECO:0000256" key="3">
    <source>
        <dbReference type="ARBA" id="ARBA00022692"/>
    </source>
</evidence>
<feature type="compositionally biased region" description="Basic residues" evidence="8">
    <location>
        <begin position="561"/>
        <end position="570"/>
    </location>
</feature>
<evidence type="ECO:0000256" key="8">
    <source>
        <dbReference type="SAM" id="MobiDB-lite"/>
    </source>
</evidence>
<keyword evidence="4" id="KW-0133">Cell shape</keyword>
<keyword evidence="11" id="KW-1185">Reference proteome</keyword>
<feature type="compositionally biased region" description="Low complexity" evidence="8">
    <location>
        <begin position="1"/>
        <end position="11"/>
    </location>
</feature>
<dbReference type="PANTHER" id="PTHR47019:SF1">
    <property type="entry name" value="LIPID II FLIPPASE MURJ"/>
    <property type="match status" value="1"/>
</dbReference>
<feature type="compositionally biased region" description="Basic residues" evidence="8">
    <location>
        <begin position="403"/>
        <end position="414"/>
    </location>
</feature>
<evidence type="ECO:0000256" key="6">
    <source>
        <dbReference type="ARBA" id="ARBA00022989"/>
    </source>
</evidence>
<reference evidence="10" key="1">
    <citation type="submission" date="2009-10" db="EMBL/GenBank/DDBJ databases">
        <title>The genome sequence of Streptomyces sviceus strain ATCC 29083.</title>
        <authorList>
            <consortium name="The Broad Institute Genome Sequencing Platform"/>
            <consortium name="Broad Institute Microbial Sequencing Center"/>
            <person name="Fischbach M."/>
            <person name="Godfrey P."/>
            <person name="Ward D."/>
            <person name="Young S."/>
            <person name="Zeng Q."/>
            <person name="Koehrsen M."/>
            <person name="Alvarado L."/>
            <person name="Berlin A.M."/>
            <person name="Bochicchio J."/>
            <person name="Borenstein D."/>
            <person name="Chapman S.B."/>
            <person name="Chen Z."/>
            <person name="Engels R."/>
            <person name="Freedman E."/>
            <person name="Gellesch M."/>
            <person name="Goldberg J."/>
            <person name="Griggs A."/>
            <person name="Gujja S."/>
            <person name="Heilman E.R."/>
            <person name="Heiman D.I."/>
            <person name="Hepburn T.A."/>
            <person name="Howarth C."/>
            <person name="Jen D."/>
            <person name="Larson L."/>
            <person name="Lewis B."/>
            <person name="Mehta T."/>
            <person name="Park D."/>
            <person name="Pearson M."/>
            <person name="Richards J."/>
            <person name="Roberts A."/>
            <person name="Saif S."/>
            <person name="Shea T.D."/>
            <person name="Shenoy N."/>
            <person name="Sisk P."/>
            <person name="Stolte C."/>
            <person name="Sykes S.N."/>
            <person name="Thomson T."/>
            <person name="Walk T."/>
            <person name="White J."/>
            <person name="Yandava C."/>
            <person name="Straight P."/>
            <person name="Clardy J."/>
            <person name="Hung D."/>
            <person name="Kolter R."/>
            <person name="Mekalanos J."/>
            <person name="Walker S."/>
            <person name="Walsh C.T."/>
            <person name="Wieland-Brown L.C."/>
            <person name="Haas B."/>
            <person name="Nusbaum C."/>
            <person name="Birren B."/>
        </authorList>
    </citation>
    <scope>NUCLEOTIDE SEQUENCE [LARGE SCALE GENOMIC DNA]</scope>
    <source>
        <strain evidence="10">ATCC 29083</strain>
    </source>
</reference>
<accession>D6XBN3</accession>
<feature type="compositionally biased region" description="Low complexity" evidence="8">
    <location>
        <begin position="78"/>
        <end position="92"/>
    </location>
</feature>
<dbReference type="GO" id="GO:0009252">
    <property type="term" value="P:peptidoglycan biosynthetic process"/>
    <property type="evidence" value="ECO:0007669"/>
    <property type="project" value="UniProtKB-KW"/>
</dbReference>
<feature type="transmembrane region" description="Helical" evidence="9">
    <location>
        <begin position="315"/>
        <end position="332"/>
    </location>
</feature>
<feature type="compositionally biased region" description="Basic and acidic residues" evidence="8">
    <location>
        <begin position="367"/>
        <end position="380"/>
    </location>
</feature>
<evidence type="ECO:0000256" key="5">
    <source>
        <dbReference type="ARBA" id="ARBA00022984"/>
    </source>
</evidence>
<dbReference type="InterPro" id="IPR051050">
    <property type="entry name" value="Lipid_II_flippase_MurJ/MviN"/>
</dbReference>
<evidence type="ECO:0000256" key="7">
    <source>
        <dbReference type="ARBA" id="ARBA00023136"/>
    </source>
</evidence>
<feature type="region of interest" description="Disordered" evidence="8">
    <location>
        <begin position="366"/>
        <end position="452"/>
    </location>
</feature>
<feature type="compositionally biased region" description="Basic and acidic residues" evidence="8">
    <location>
        <begin position="474"/>
        <end position="486"/>
    </location>
</feature>
<dbReference type="InterPro" id="IPR004268">
    <property type="entry name" value="MurJ"/>
</dbReference>
<gene>
    <name evidence="10" type="ORF">SSEG_10898</name>
</gene>
<dbReference type="eggNOG" id="COG0728">
    <property type="taxonomic scope" value="Bacteria"/>
</dbReference>
<feature type="region of interest" description="Disordered" evidence="8">
    <location>
        <begin position="474"/>
        <end position="530"/>
    </location>
</feature>
<dbReference type="GO" id="GO:0005886">
    <property type="term" value="C:plasma membrane"/>
    <property type="evidence" value="ECO:0007669"/>
    <property type="project" value="UniProtKB-SubCell"/>
</dbReference>
<feature type="transmembrane region" description="Helical" evidence="9">
    <location>
        <begin position="338"/>
        <end position="359"/>
    </location>
</feature>
<dbReference type="Proteomes" id="UP000002785">
    <property type="component" value="Chromosome"/>
</dbReference>
<dbReference type="Pfam" id="PF03023">
    <property type="entry name" value="MurJ"/>
    <property type="match status" value="1"/>
</dbReference>
<protein>
    <submittedName>
        <fullName evidence="10">Integral membrane protein</fullName>
    </submittedName>
</protein>
<dbReference type="HOGENOM" id="CLU_469757_0_0_11"/>
<feature type="non-terminal residue" evidence="10">
    <location>
        <position position="582"/>
    </location>
</feature>
<dbReference type="EMBL" id="CM000951">
    <property type="protein sequence ID" value="EFH28658.1"/>
    <property type="molecule type" value="Genomic_DNA"/>
</dbReference>
<evidence type="ECO:0000256" key="4">
    <source>
        <dbReference type="ARBA" id="ARBA00022960"/>
    </source>
</evidence>
<evidence type="ECO:0000256" key="1">
    <source>
        <dbReference type="ARBA" id="ARBA00004651"/>
    </source>
</evidence>
<feature type="region of interest" description="Disordered" evidence="8">
    <location>
        <begin position="1"/>
        <end position="145"/>
    </location>
</feature>
<dbReference type="PANTHER" id="PTHR47019">
    <property type="entry name" value="LIPID II FLIPPASE MURJ"/>
    <property type="match status" value="1"/>
</dbReference>
<dbReference type="GO" id="GO:0008360">
    <property type="term" value="P:regulation of cell shape"/>
    <property type="evidence" value="ECO:0007669"/>
    <property type="project" value="UniProtKB-KW"/>
</dbReference>
<feature type="transmembrane region" description="Helical" evidence="9">
    <location>
        <begin position="285"/>
        <end position="303"/>
    </location>
</feature>
<keyword evidence="7 9" id="KW-0472">Membrane</keyword>
<evidence type="ECO:0000256" key="9">
    <source>
        <dbReference type="SAM" id="Phobius"/>
    </source>
</evidence>
<dbReference type="GO" id="GO:0034204">
    <property type="term" value="P:lipid translocation"/>
    <property type="evidence" value="ECO:0007669"/>
    <property type="project" value="TreeGrafter"/>
</dbReference>
<feature type="transmembrane region" description="Helical" evidence="9">
    <location>
        <begin position="154"/>
        <end position="175"/>
    </location>
</feature>
<keyword evidence="6 9" id="KW-1133">Transmembrane helix</keyword>
<proteinExistence type="predicted"/>
<evidence type="ECO:0000256" key="2">
    <source>
        <dbReference type="ARBA" id="ARBA00022475"/>
    </source>
</evidence>